<feature type="domain" description="EamA" evidence="8">
    <location>
        <begin position="21"/>
        <end position="152"/>
    </location>
</feature>
<evidence type="ECO:0000313" key="9">
    <source>
        <dbReference type="EMBL" id="MYG37621.1"/>
    </source>
</evidence>
<feature type="transmembrane region" description="Helical" evidence="7">
    <location>
        <begin position="137"/>
        <end position="153"/>
    </location>
</feature>
<feature type="transmembrane region" description="Helical" evidence="7">
    <location>
        <begin position="51"/>
        <end position="69"/>
    </location>
</feature>
<evidence type="ECO:0000256" key="4">
    <source>
        <dbReference type="ARBA" id="ARBA00022989"/>
    </source>
</evidence>
<dbReference type="PANTHER" id="PTHR32322">
    <property type="entry name" value="INNER MEMBRANE TRANSPORTER"/>
    <property type="match status" value="1"/>
</dbReference>
<keyword evidence="3 7" id="KW-0812">Transmembrane</keyword>
<evidence type="ECO:0000256" key="6">
    <source>
        <dbReference type="SAM" id="MobiDB-lite"/>
    </source>
</evidence>
<evidence type="ECO:0000256" key="7">
    <source>
        <dbReference type="SAM" id="Phobius"/>
    </source>
</evidence>
<feature type="transmembrane region" description="Helical" evidence="7">
    <location>
        <begin position="216"/>
        <end position="236"/>
    </location>
</feature>
<dbReference type="InterPro" id="IPR000620">
    <property type="entry name" value="EamA_dom"/>
</dbReference>
<feature type="transmembrane region" description="Helical" evidence="7">
    <location>
        <begin position="81"/>
        <end position="101"/>
    </location>
</feature>
<dbReference type="AlphaFoldDB" id="A0A6B1F3R1"/>
<dbReference type="Pfam" id="PF00892">
    <property type="entry name" value="EamA"/>
    <property type="match status" value="2"/>
</dbReference>
<evidence type="ECO:0000256" key="5">
    <source>
        <dbReference type="ARBA" id="ARBA00023136"/>
    </source>
</evidence>
<feature type="transmembrane region" description="Helical" evidence="7">
    <location>
        <begin position="248"/>
        <end position="272"/>
    </location>
</feature>
<feature type="transmembrane region" description="Helical" evidence="7">
    <location>
        <begin position="191"/>
        <end position="210"/>
    </location>
</feature>
<comment type="caution">
    <text evidence="9">The sequence shown here is derived from an EMBL/GenBank/DDBJ whole genome shotgun (WGS) entry which is preliminary data.</text>
</comment>
<name>A0A6B1F3R1_9SYNE</name>
<feature type="domain" description="EamA" evidence="8">
    <location>
        <begin position="162"/>
        <end position="294"/>
    </location>
</feature>
<feature type="transmembrane region" description="Helical" evidence="7">
    <location>
        <begin position="278"/>
        <end position="296"/>
    </location>
</feature>
<feature type="transmembrane region" description="Helical" evidence="7">
    <location>
        <begin position="107"/>
        <end position="125"/>
    </location>
</feature>
<dbReference type="GO" id="GO:0016020">
    <property type="term" value="C:membrane"/>
    <property type="evidence" value="ECO:0007669"/>
    <property type="project" value="UniProtKB-SubCell"/>
</dbReference>
<dbReference type="InterPro" id="IPR037185">
    <property type="entry name" value="EmrE-like"/>
</dbReference>
<dbReference type="InterPro" id="IPR050638">
    <property type="entry name" value="AA-Vitamin_Transporters"/>
</dbReference>
<evidence type="ECO:0000256" key="2">
    <source>
        <dbReference type="ARBA" id="ARBA00007362"/>
    </source>
</evidence>
<evidence type="ECO:0000256" key="3">
    <source>
        <dbReference type="ARBA" id="ARBA00022692"/>
    </source>
</evidence>
<accession>A0A6B1F3R1</accession>
<comment type="similarity">
    <text evidence="2">Belongs to the EamA transporter family.</text>
</comment>
<feature type="transmembrane region" description="Helical" evidence="7">
    <location>
        <begin position="159"/>
        <end position="179"/>
    </location>
</feature>
<feature type="region of interest" description="Disordered" evidence="6">
    <location>
        <begin position="300"/>
        <end position="329"/>
    </location>
</feature>
<comment type="subcellular location">
    <subcellularLocation>
        <location evidence="1">Membrane</location>
        <topology evidence="1">Multi-pass membrane protein</topology>
    </subcellularLocation>
</comment>
<sequence>MPFPHSTAVLRRLGAGKLDDGVAAVALAAVLAGTIGTAAQLGPDELSPMAAASWRSLLGAVGLLAVSTLRRQAPWRYRLPVRWVVLGGLGSAVTQLAFFVAADRTGVAVATLAAIGAAPLAAGLLDWMAAGQRPSRYWLGGVAVALAGVILLAGGAMRIVGSGVALAVLAGCGIPCQGFAAQKLMMDRPPLTAMATVVGGGTMVLFPAALMEAGSALGSTAAMATVVYLGLITLTLGHTLFGLGLKRLRLGTVVVVGLLEPAVAATLAMVVLTEPVTTAQLGGICLVLAGVAIAAVDPTARPGKPRQGHTGSPPSPFPLLQERGNGNFS</sequence>
<dbReference type="PANTHER" id="PTHR32322:SF2">
    <property type="entry name" value="EAMA DOMAIN-CONTAINING PROTEIN"/>
    <property type="match status" value="1"/>
</dbReference>
<evidence type="ECO:0000259" key="8">
    <source>
        <dbReference type="Pfam" id="PF00892"/>
    </source>
</evidence>
<reference evidence="9" key="1">
    <citation type="submission" date="2019-09" db="EMBL/GenBank/DDBJ databases">
        <title>Characterisation of the sponge microbiome using genome-centric metagenomics.</title>
        <authorList>
            <person name="Engelberts J.P."/>
            <person name="Robbins S.J."/>
            <person name="De Goeij J.M."/>
            <person name="Aranda M."/>
            <person name="Bell S.C."/>
            <person name="Webster N.S."/>
        </authorList>
    </citation>
    <scope>NUCLEOTIDE SEQUENCE</scope>
    <source>
        <strain evidence="9">SB0676_bin_10</strain>
    </source>
</reference>
<keyword evidence="5 7" id="KW-0472">Membrane</keyword>
<keyword evidence="4 7" id="KW-1133">Transmembrane helix</keyword>
<evidence type="ECO:0000256" key="1">
    <source>
        <dbReference type="ARBA" id="ARBA00004141"/>
    </source>
</evidence>
<organism evidence="9">
    <name type="scientific">Synechococcus sp. SB0676_bin_10</name>
    <dbReference type="NCBI Taxonomy" id="2604869"/>
    <lineage>
        <taxon>Bacteria</taxon>
        <taxon>Bacillati</taxon>
        <taxon>Cyanobacteriota</taxon>
        <taxon>Cyanophyceae</taxon>
        <taxon>Synechococcales</taxon>
        <taxon>Synechococcaceae</taxon>
        <taxon>Synechococcus</taxon>
    </lineage>
</organism>
<proteinExistence type="inferred from homology"/>
<gene>
    <name evidence="9" type="ORF">F4162_01070</name>
</gene>
<dbReference type="SUPFAM" id="SSF103481">
    <property type="entry name" value="Multidrug resistance efflux transporter EmrE"/>
    <property type="match status" value="2"/>
</dbReference>
<dbReference type="EMBL" id="VYDO01000043">
    <property type="protein sequence ID" value="MYG37621.1"/>
    <property type="molecule type" value="Genomic_DNA"/>
</dbReference>
<protein>
    <submittedName>
        <fullName evidence="9">DMT family transporter</fullName>
    </submittedName>
</protein>
<feature type="transmembrane region" description="Helical" evidence="7">
    <location>
        <begin position="21"/>
        <end position="39"/>
    </location>
</feature>